<reference evidence="3 4" key="1">
    <citation type="submission" date="2019-05" db="EMBL/GenBank/DDBJ databases">
        <title>Draft genome sequence of Nonomuraea zeae DSM 100528.</title>
        <authorList>
            <person name="Saricaoglu S."/>
            <person name="Isik K."/>
        </authorList>
    </citation>
    <scope>NUCLEOTIDE SEQUENCE [LARGE SCALE GENOMIC DNA]</scope>
    <source>
        <strain evidence="3 4">DSM 100528</strain>
    </source>
</reference>
<evidence type="ECO:0000313" key="4">
    <source>
        <dbReference type="Proteomes" id="UP000306628"/>
    </source>
</evidence>
<keyword evidence="2" id="KW-0472">Membrane</keyword>
<keyword evidence="2" id="KW-1133">Transmembrane helix</keyword>
<dbReference type="AlphaFoldDB" id="A0A5S4FXI7"/>
<keyword evidence="4" id="KW-1185">Reference proteome</keyword>
<comment type="caution">
    <text evidence="3">The sequence shown here is derived from an EMBL/GenBank/DDBJ whole genome shotgun (WGS) entry which is preliminary data.</text>
</comment>
<dbReference type="RefSeq" id="WP_138696049.1">
    <property type="nucleotide sequence ID" value="NZ_JBHSAZ010000006.1"/>
</dbReference>
<evidence type="ECO:0000256" key="1">
    <source>
        <dbReference type="SAM" id="MobiDB-lite"/>
    </source>
</evidence>
<sequence>MRGEQDLIRTLRTAADQVERRDLAEGVARRRRARRTRQRVQVLLAAVAVVAIAGGTTAVLSGEDRQPPPPAVTVTPSAPETSVPKTRPAAELWPQAVVKVPVKNAKGWKTYPVTGLSATEVLLVANSAFEKAGRLEVYDSVSGTIRVLGDIPSPRKKYYPQHIAVGAEYIAWYGETPQDSDDWADFWIMPREGGKARRVGEVAADVERIAVTGDSLVWSVKEGGVYRMPLTGGVPERLPGTDGLRLSAWPWAAARSGDRPDANQTRVVNLETGQSSDVSLPEGVRVMQCHAQWCVGVLDDRVIVQRVDGSERKSLPRALRPHGLRLLLGDRYAVLRPYEPDRNQAEVPVAVVYDLATGLMAGVGERSAGPVSGGVGTGASSSAPSTTVSWDADLQYYEKCGKAGCTVKTRGGGKEYTVLNLAAVTR</sequence>
<dbReference type="SUPFAM" id="SSF69304">
    <property type="entry name" value="Tricorn protease N-terminal domain"/>
    <property type="match status" value="1"/>
</dbReference>
<dbReference type="Proteomes" id="UP000306628">
    <property type="component" value="Unassembled WGS sequence"/>
</dbReference>
<dbReference type="EMBL" id="VCKX01000227">
    <property type="protein sequence ID" value="TMR25398.1"/>
    <property type="molecule type" value="Genomic_DNA"/>
</dbReference>
<feature type="region of interest" description="Disordered" evidence="1">
    <location>
        <begin position="59"/>
        <end position="86"/>
    </location>
</feature>
<proteinExistence type="predicted"/>
<evidence type="ECO:0000313" key="3">
    <source>
        <dbReference type="EMBL" id="TMR25398.1"/>
    </source>
</evidence>
<accession>A0A5S4FXI7</accession>
<name>A0A5S4FXI7_9ACTN</name>
<gene>
    <name evidence="3" type="ORF">ETD85_45370</name>
</gene>
<dbReference type="OrthoDB" id="3542794at2"/>
<evidence type="ECO:0008006" key="5">
    <source>
        <dbReference type="Google" id="ProtNLM"/>
    </source>
</evidence>
<feature type="transmembrane region" description="Helical" evidence="2">
    <location>
        <begin position="40"/>
        <end position="60"/>
    </location>
</feature>
<organism evidence="3 4">
    <name type="scientific">Nonomuraea zeae</name>
    <dbReference type="NCBI Taxonomy" id="1642303"/>
    <lineage>
        <taxon>Bacteria</taxon>
        <taxon>Bacillati</taxon>
        <taxon>Actinomycetota</taxon>
        <taxon>Actinomycetes</taxon>
        <taxon>Streptosporangiales</taxon>
        <taxon>Streptosporangiaceae</taxon>
        <taxon>Nonomuraea</taxon>
    </lineage>
</organism>
<protein>
    <recommendedName>
        <fullName evidence="5">WD40 repeat domain-containing protein</fullName>
    </recommendedName>
</protein>
<evidence type="ECO:0000256" key="2">
    <source>
        <dbReference type="SAM" id="Phobius"/>
    </source>
</evidence>
<keyword evidence="2" id="KW-0812">Transmembrane</keyword>